<evidence type="ECO:0000313" key="1">
    <source>
        <dbReference type="EMBL" id="CAB3778376.1"/>
    </source>
</evidence>
<organism evidence="1 2">
    <name type="scientific">Paraburkholderia ultramafica</name>
    <dbReference type="NCBI Taxonomy" id="1544867"/>
    <lineage>
        <taxon>Bacteria</taxon>
        <taxon>Pseudomonadati</taxon>
        <taxon>Pseudomonadota</taxon>
        <taxon>Betaproteobacteria</taxon>
        <taxon>Burkholderiales</taxon>
        <taxon>Burkholderiaceae</taxon>
        <taxon>Paraburkholderia</taxon>
    </lineage>
</organism>
<reference evidence="1 2" key="1">
    <citation type="submission" date="2020-04" db="EMBL/GenBank/DDBJ databases">
        <authorList>
            <person name="De Canck E."/>
        </authorList>
    </citation>
    <scope>NUCLEOTIDE SEQUENCE [LARGE SCALE GENOMIC DNA]</scope>
    <source>
        <strain evidence="1 2">LMG 28614</strain>
    </source>
</reference>
<dbReference type="EMBL" id="CADIKK010000002">
    <property type="protein sequence ID" value="CAB3778376.1"/>
    <property type="molecule type" value="Genomic_DNA"/>
</dbReference>
<evidence type="ECO:0000313" key="2">
    <source>
        <dbReference type="Proteomes" id="UP000494365"/>
    </source>
</evidence>
<sequence length="123" mass="13782">MAGHTHDSCPYLIHSSLNLYAMVCKQLENPPQAHESNFRNDMQAICHGKPNDLMICTYLSPLDAVMGSLGLCGEDDYFWPLDLRCLDTRALIHGTTDAQGRTERHATDIAESTHVFLGHRSRI</sequence>
<keyword evidence="2" id="KW-1185">Reference proteome</keyword>
<name>A0A6S7B0Z7_9BURK</name>
<proteinExistence type="predicted"/>
<dbReference type="Proteomes" id="UP000494365">
    <property type="component" value="Unassembled WGS sequence"/>
</dbReference>
<dbReference type="AlphaFoldDB" id="A0A6S7B0Z7"/>
<dbReference type="RefSeq" id="WP_175148069.1">
    <property type="nucleotide sequence ID" value="NZ_CADIKK010000002.1"/>
</dbReference>
<protein>
    <submittedName>
        <fullName evidence="1">Uncharacterized protein</fullName>
    </submittedName>
</protein>
<accession>A0A6S7B0Z7</accession>
<gene>
    <name evidence="1" type="ORF">LMG28614_00602</name>
</gene>